<evidence type="ECO:0000256" key="5">
    <source>
        <dbReference type="ARBA" id="ARBA00022833"/>
    </source>
</evidence>
<dbReference type="SMART" id="SM00355">
    <property type="entry name" value="ZnF_C2H2"/>
    <property type="match status" value="2"/>
</dbReference>
<dbReference type="GO" id="GO:0000785">
    <property type="term" value="C:chromatin"/>
    <property type="evidence" value="ECO:0007669"/>
    <property type="project" value="TreeGrafter"/>
</dbReference>
<dbReference type="GO" id="GO:0008270">
    <property type="term" value="F:zinc ion binding"/>
    <property type="evidence" value="ECO:0007669"/>
    <property type="project" value="UniProtKB-KW"/>
</dbReference>
<comment type="caution">
    <text evidence="10">The sequence shown here is derived from an EMBL/GenBank/DDBJ whole genome shotgun (WGS) entry which is preliminary data.</text>
</comment>
<dbReference type="GO" id="GO:0000978">
    <property type="term" value="F:RNA polymerase II cis-regulatory region sequence-specific DNA binding"/>
    <property type="evidence" value="ECO:0007669"/>
    <property type="project" value="TreeGrafter"/>
</dbReference>
<feature type="region of interest" description="Disordered" evidence="8">
    <location>
        <begin position="140"/>
        <end position="198"/>
    </location>
</feature>
<gene>
    <name evidence="10" type="ORF">BB560_001233</name>
</gene>
<reference evidence="10 11" key="1">
    <citation type="journal article" date="2018" name="MBio">
        <title>Comparative Genomics Reveals the Core Gene Toolbox for the Fungus-Insect Symbiosis.</title>
        <authorList>
            <person name="Wang Y."/>
            <person name="Stata M."/>
            <person name="Wang W."/>
            <person name="Stajich J.E."/>
            <person name="White M.M."/>
            <person name="Moncalvo J.M."/>
        </authorList>
    </citation>
    <scope>NUCLEOTIDE SEQUENCE [LARGE SCALE GENOMIC DNA]</scope>
    <source>
        <strain evidence="10 11">SC-DP-2</strain>
    </source>
</reference>
<dbReference type="Gene3D" id="3.30.160.60">
    <property type="entry name" value="Classic Zinc Finger"/>
    <property type="match status" value="2"/>
</dbReference>
<evidence type="ECO:0000256" key="6">
    <source>
        <dbReference type="ARBA" id="ARBA00023242"/>
    </source>
</evidence>
<organism evidence="10 11">
    <name type="scientific">Smittium megazygosporum</name>
    <dbReference type="NCBI Taxonomy" id="133381"/>
    <lineage>
        <taxon>Eukaryota</taxon>
        <taxon>Fungi</taxon>
        <taxon>Fungi incertae sedis</taxon>
        <taxon>Zoopagomycota</taxon>
        <taxon>Kickxellomycotina</taxon>
        <taxon>Harpellomycetes</taxon>
        <taxon>Harpellales</taxon>
        <taxon>Legeriomycetaceae</taxon>
        <taxon>Smittium</taxon>
    </lineage>
</organism>
<comment type="subcellular location">
    <subcellularLocation>
        <location evidence="1">Nucleus</location>
    </subcellularLocation>
</comment>
<accession>A0A2T9ZI59</accession>
<keyword evidence="5" id="KW-0862">Zinc</keyword>
<evidence type="ECO:0000256" key="3">
    <source>
        <dbReference type="ARBA" id="ARBA00022737"/>
    </source>
</evidence>
<evidence type="ECO:0000313" key="10">
    <source>
        <dbReference type="EMBL" id="PVV04272.1"/>
    </source>
</evidence>
<dbReference type="PANTHER" id="PTHR14003:SF20">
    <property type="entry name" value="FINGER DOMAIN PROTEIN, PUTATIVE (AFU_ORTHOLOGUE AFUA_4G10380)-RELATED"/>
    <property type="match status" value="1"/>
</dbReference>
<dbReference type="Pfam" id="PF00096">
    <property type="entry name" value="zf-C2H2"/>
    <property type="match status" value="2"/>
</dbReference>
<evidence type="ECO:0000313" key="11">
    <source>
        <dbReference type="Proteomes" id="UP000245609"/>
    </source>
</evidence>
<evidence type="ECO:0000256" key="2">
    <source>
        <dbReference type="ARBA" id="ARBA00022723"/>
    </source>
</evidence>
<dbReference type="PANTHER" id="PTHR14003">
    <property type="entry name" value="TRANSCRIPTIONAL REPRESSOR PROTEIN YY"/>
    <property type="match status" value="1"/>
</dbReference>
<feature type="domain" description="C2H2-type" evidence="9">
    <location>
        <begin position="482"/>
        <end position="509"/>
    </location>
</feature>
<dbReference type="PROSITE" id="PS00028">
    <property type="entry name" value="ZINC_FINGER_C2H2_1"/>
    <property type="match status" value="2"/>
</dbReference>
<dbReference type="EMBL" id="MBFS01000143">
    <property type="protein sequence ID" value="PVV04272.1"/>
    <property type="molecule type" value="Genomic_DNA"/>
</dbReference>
<keyword evidence="2" id="KW-0479">Metal-binding</keyword>
<evidence type="ECO:0000259" key="9">
    <source>
        <dbReference type="PROSITE" id="PS50157"/>
    </source>
</evidence>
<dbReference type="AlphaFoldDB" id="A0A2T9ZI59"/>
<feature type="domain" description="C2H2-type" evidence="9">
    <location>
        <begin position="510"/>
        <end position="539"/>
    </location>
</feature>
<dbReference type="OrthoDB" id="6077919at2759"/>
<evidence type="ECO:0000256" key="8">
    <source>
        <dbReference type="SAM" id="MobiDB-lite"/>
    </source>
</evidence>
<evidence type="ECO:0000256" key="7">
    <source>
        <dbReference type="PROSITE-ProRule" id="PRU00042"/>
    </source>
</evidence>
<protein>
    <recommendedName>
        <fullName evidence="9">C2H2-type domain-containing protein</fullName>
    </recommendedName>
</protein>
<dbReference type="InterPro" id="IPR036236">
    <property type="entry name" value="Znf_C2H2_sf"/>
</dbReference>
<keyword evidence="3" id="KW-0677">Repeat</keyword>
<name>A0A2T9ZI59_9FUNG</name>
<feature type="compositionally biased region" description="Polar residues" evidence="8">
    <location>
        <begin position="148"/>
        <end position="198"/>
    </location>
</feature>
<keyword evidence="6" id="KW-0539">Nucleus</keyword>
<dbReference type="SUPFAM" id="SSF57667">
    <property type="entry name" value="beta-beta-alpha zinc fingers"/>
    <property type="match status" value="1"/>
</dbReference>
<dbReference type="InterPro" id="IPR013087">
    <property type="entry name" value="Znf_C2H2_type"/>
</dbReference>
<dbReference type="Proteomes" id="UP000245609">
    <property type="component" value="Unassembled WGS sequence"/>
</dbReference>
<dbReference type="STRING" id="133381.A0A2T9ZI59"/>
<keyword evidence="11" id="KW-1185">Reference proteome</keyword>
<keyword evidence="4 7" id="KW-0863">Zinc-finger</keyword>
<dbReference type="GO" id="GO:0031519">
    <property type="term" value="C:PcG protein complex"/>
    <property type="evidence" value="ECO:0007669"/>
    <property type="project" value="TreeGrafter"/>
</dbReference>
<sequence>MNLEQTTSVLNLDKNLNVPQQLSEFESTNKSISSDTHLSLMDLGEEQQSQPLYQLGPSSFEYNNTTHYPTSSSALSGKSHSFVNPSYITQNPNQTLYTNSNTSQTDRHGHDMIVATSSTSNSAKPHRNFTAPISKIPHSFINSPVKPSDTSISRRSSFKHNSLNAQTNTSLAQKLISQETHTPHTSSKNQIPFNNSPGALQKIQSYSRLDNYDLPSTSTFPNQNFYLNNPNSLTNDLHTYRPNLISTPIANNQTTHSQLTSNRVMESPSHYIQQNSTPVNNGAFAQAPISGNRVYNTPIDNSRAGTAYTPQNSYTQINILNPRNSMTPIPRNMISSCTSTTHQGEVISSSENLDIFSTNNRFSVPFPNILNETSPTRRSPSTNRCPEFYHNDQNNYYESINNNGNNNFYPVNPNHALSHDISRDQFFRRQSEPISINTNIPTNCNPSLPPDYGNYHKQFVVRNVPQPNTNVRAHSSTQKKRYLCGYCLKYFTRPSTLKTHIYSHTGERPFYCNYEGCGKRFSVMSNLKRHEKIHFKSKSLPKI</sequence>
<evidence type="ECO:0000256" key="1">
    <source>
        <dbReference type="ARBA" id="ARBA00004123"/>
    </source>
</evidence>
<evidence type="ECO:0000256" key="4">
    <source>
        <dbReference type="ARBA" id="ARBA00022771"/>
    </source>
</evidence>
<dbReference type="FunFam" id="3.30.160.60:FF:001102">
    <property type="entry name" value="Transcription factor IIIA"/>
    <property type="match status" value="1"/>
</dbReference>
<dbReference type="GO" id="GO:0000981">
    <property type="term" value="F:DNA-binding transcription factor activity, RNA polymerase II-specific"/>
    <property type="evidence" value="ECO:0007669"/>
    <property type="project" value="TreeGrafter"/>
</dbReference>
<dbReference type="PROSITE" id="PS50157">
    <property type="entry name" value="ZINC_FINGER_C2H2_2"/>
    <property type="match status" value="2"/>
</dbReference>
<proteinExistence type="predicted"/>
<dbReference type="GO" id="GO:0005667">
    <property type="term" value="C:transcription regulator complex"/>
    <property type="evidence" value="ECO:0007669"/>
    <property type="project" value="TreeGrafter"/>
</dbReference>